<keyword evidence="1" id="KW-0233">DNA recombination</keyword>
<dbReference type="Proteomes" id="UP000236547">
    <property type="component" value="Unassembled WGS sequence"/>
</dbReference>
<dbReference type="SUPFAM" id="SSF56349">
    <property type="entry name" value="DNA breaking-rejoining enzymes"/>
    <property type="match status" value="1"/>
</dbReference>
<dbReference type="EMBL" id="POSM01000052">
    <property type="protein sequence ID" value="PNH96537.1"/>
    <property type="molecule type" value="Genomic_DNA"/>
</dbReference>
<evidence type="ECO:0000256" key="1">
    <source>
        <dbReference type="ARBA" id="ARBA00023172"/>
    </source>
</evidence>
<dbReference type="CDD" id="cd00397">
    <property type="entry name" value="DNA_BRE_C"/>
    <property type="match status" value="1"/>
</dbReference>
<dbReference type="RefSeq" id="WP_102969739.1">
    <property type="nucleotide sequence ID" value="NZ_POSM01000052.1"/>
</dbReference>
<protein>
    <submittedName>
        <fullName evidence="2">Uncharacterized protein</fullName>
    </submittedName>
</protein>
<keyword evidence="3" id="KW-1185">Reference proteome</keyword>
<comment type="caution">
    <text evidence="2">The sequence shown here is derived from an EMBL/GenBank/DDBJ whole genome shotgun (WGS) entry which is preliminary data.</text>
</comment>
<accession>A0ABX4W479</accession>
<dbReference type="Gene3D" id="1.10.443.10">
    <property type="entry name" value="Intergrase catalytic core"/>
    <property type="match status" value="1"/>
</dbReference>
<gene>
    <name evidence="2" type="ORF">C1O25_21455</name>
</gene>
<name>A0ABX4W479_VIBDI</name>
<sequence>MSIDIIPIKSLRGKNTFSSYAAIDSNNGQLHIEFTQFIHWFMMGKNVRYNSKTRQTYPRQGTLYQYTYKLKFWFDWIQIIWNPYIEEQIKKNNPDVDENLICNWRSASPYVYDKFFQYLHEQGTEPITRNIYRTVLCLFYDEFCKFMDISHSLNKLSQEVPQNYNKHSLGKTNILSGIGRAKSKTHTVPKGYERTIDKTTYNVITTENLTKLNTHFEDPVYALMSYWGLITGLRISPIVNTKYPGKCPDNPLWLVPAEMRAEGINGTFEFVYVYKGETDTQYRRNITVSLHAWETIWKAYKPLLDERVKLWRTKFNQGSRSYPDCLWLTKVGKPVTTKDYQEAVKNSRNIIRKQNKSFPIVTPRWLRNTFACGIISNYCKKLGIEIDLNNEAQLLQIHLWVKDLLGHQSLDTTMRYLRTIKTYVNRRLLPELVFNFEQSDLSITSAHITDESLESIFNNLDWIATYNEGGKKLPNR</sequence>
<organism evidence="2 3">
    <name type="scientific">Vibrio diazotrophicus</name>
    <dbReference type="NCBI Taxonomy" id="685"/>
    <lineage>
        <taxon>Bacteria</taxon>
        <taxon>Pseudomonadati</taxon>
        <taxon>Pseudomonadota</taxon>
        <taxon>Gammaproteobacteria</taxon>
        <taxon>Vibrionales</taxon>
        <taxon>Vibrionaceae</taxon>
        <taxon>Vibrio</taxon>
    </lineage>
</organism>
<dbReference type="InterPro" id="IPR013762">
    <property type="entry name" value="Integrase-like_cat_sf"/>
</dbReference>
<proteinExistence type="predicted"/>
<reference evidence="2 3" key="1">
    <citation type="submission" date="2018-01" db="EMBL/GenBank/DDBJ databases">
        <title>Draft genome sequences of six Vibrio diazotrophicus strains isolated from deep-sea sediments of the Baltic Sea.</title>
        <authorList>
            <person name="Castillo D."/>
            <person name="Vandieken V."/>
            <person name="Chiang O."/>
            <person name="Middelboe M."/>
        </authorList>
    </citation>
    <scope>NUCLEOTIDE SEQUENCE [LARGE SCALE GENOMIC DNA]</scope>
    <source>
        <strain evidence="2 3">65.10M</strain>
    </source>
</reference>
<dbReference type="InterPro" id="IPR011010">
    <property type="entry name" value="DNA_brk_join_enz"/>
</dbReference>
<evidence type="ECO:0000313" key="3">
    <source>
        <dbReference type="Proteomes" id="UP000236547"/>
    </source>
</evidence>
<evidence type="ECO:0000313" key="2">
    <source>
        <dbReference type="EMBL" id="PNH96537.1"/>
    </source>
</evidence>